<feature type="region of interest" description="Disordered" evidence="1">
    <location>
        <begin position="1"/>
        <end position="44"/>
    </location>
</feature>
<dbReference type="VEuPathDB" id="VectorBase:ASIS005965"/>
<keyword evidence="4" id="KW-1185">Reference proteome</keyword>
<feature type="compositionally biased region" description="Basic and acidic residues" evidence="1">
    <location>
        <begin position="1"/>
        <end position="26"/>
    </location>
</feature>
<name>A0A084VGL4_ANOSI</name>
<accession>A0A084VGL4</accession>
<dbReference type="Proteomes" id="UP000030765">
    <property type="component" value="Unassembled WGS sequence"/>
</dbReference>
<dbReference type="AlphaFoldDB" id="A0A084VGL4"/>
<evidence type="ECO:0000256" key="1">
    <source>
        <dbReference type="SAM" id="MobiDB-lite"/>
    </source>
</evidence>
<dbReference type="EMBL" id="KE524833">
    <property type="protein sequence ID" value="KFB37108.1"/>
    <property type="molecule type" value="Genomic_DNA"/>
</dbReference>
<proteinExistence type="predicted"/>
<feature type="compositionally biased region" description="Acidic residues" evidence="1">
    <location>
        <begin position="27"/>
        <end position="41"/>
    </location>
</feature>
<evidence type="ECO:0000313" key="3">
    <source>
        <dbReference type="EnsemblMetazoa" id="ASIC004309-PA"/>
    </source>
</evidence>
<sequence length="191" mass="21918">MAEEDKKPVEATEERNEEAEAQKEEMPSGDEPSDSEPEEAPEPTVSPFARLKSFLEETNKFLGGFDDLVEGRDKNKSIYLVTVNELRELLVALLHRYILHTMVREDFLYKHIKCCGDSEELLNTEEFDEHYEEAHKDADKAISLPELTTIREYTQAVKEYIELGKAMNNDLIFSLKRLLRKSNTVLAGHLG</sequence>
<dbReference type="OrthoDB" id="7762584at2759"/>
<evidence type="ECO:0000313" key="2">
    <source>
        <dbReference type="EMBL" id="KFB37108.1"/>
    </source>
</evidence>
<reference evidence="3" key="2">
    <citation type="submission" date="2020-05" db="UniProtKB">
        <authorList>
            <consortium name="EnsemblMetazoa"/>
        </authorList>
    </citation>
    <scope>IDENTIFICATION</scope>
</reference>
<organism evidence="2">
    <name type="scientific">Anopheles sinensis</name>
    <name type="common">Mosquito</name>
    <dbReference type="NCBI Taxonomy" id="74873"/>
    <lineage>
        <taxon>Eukaryota</taxon>
        <taxon>Metazoa</taxon>
        <taxon>Ecdysozoa</taxon>
        <taxon>Arthropoda</taxon>
        <taxon>Hexapoda</taxon>
        <taxon>Insecta</taxon>
        <taxon>Pterygota</taxon>
        <taxon>Neoptera</taxon>
        <taxon>Endopterygota</taxon>
        <taxon>Diptera</taxon>
        <taxon>Nematocera</taxon>
        <taxon>Culicoidea</taxon>
        <taxon>Culicidae</taxon>
        <taxon>Anophelinae</taxon>
        <taxon>Anopheles</taxon>
    </lineage>
</organism>
<dbReference type="OMA" id="VENRARC"/>
<dbReference type="EnsemblMetazoa" id="ASIC004309-RA">
    <property type="protein sequence ID" value="ASIC004309-PA"/>
    <property type="gene ID" value="ASIC004309"/>
</dbReference>
<dbReference type="EMBL" id="ATLV01012999">
    <property type="status" value="NOT_ANNOTATED_CDS"/>
    <property type="molecule type" value="Genomic_DNA"/>
</dbReference>
<dbReference type="VEuPathDB" id="VectorBase:ASIC004309"/>
<protein>
    <submittedName>
        <fullName evidence="2">AGAP003775-PA-like protein</fullName>
    </submittedName>
</protein>
<evidence type="ECO:0000313" key="4">
    <source>
        <dbReference type="Proteomes" id="UP000030765"/>
    </source>
</evidence>
<gene>
    <name evidence="2" type="ORF">ZHAS_00004309</name>
</gene>
<reference evidence="2 4" key="1">
    <citation type="journal article" date="2014" name="BMC Genomics">
        <title>Genome sequence of Anopheles sinensis provides insight into genetics basis of mosquito competence for malaria parasites.</title>
        <authorList>
            <person name="Zhou D."/>
            <person name="Zhang D."/>
            <person name="Ding G."/>
            <person name="Shi L."/>
            <person name="Hou Q."/>
            <person name="Ye Y."/>
            <person name="Xu Y."/>
            <person name="Zhou H."/>
            <person name="Xiong C."/>
            <person name="Li S."/>
            <person name="Yu J."/>
            <person name="Hong S."/>
            <person name="Yu X."/>
            <person name="Zou P."/>
            <person name="Chen C."/>
            <person name="Chang X."/>
            <person name="Wang W."/>
            <person name="Lv Y."/>
            <person name="Sun Y."/>
            <person name="Ma L."/>
            <person name="Shen B."/>
            <person name="Zhu C."/>
        </authorList>
    </citation>
    <scope>NUCLEOTIDE SEQUENCE [LARGE SCALE GENOMIC DNA]</scope>
</reference>